<organism evidence="9 10">
    <name type="scientific">Helicobacter bilis ATCC 43879</name>
    <dbReference type="NCBI Taxonomy" id="613026"/>
    <lineage>
        <taxon>Bacteria</taxon>
        <taxon>Pseudomonadati</taxon>
        <taxon>Campylobacterota</taxon>
        <taxon>Epsilonproteobacteria</taxon>
        <taxon>Campylobacterales</taxon>
        <taxon>Helicobacteraceae</taxon>
        <taxon>Helicobacter</taxon>
    </lineage>
</organism>
<dbReference type="eggNOG" id="COG0681">
    <property type="taxonomic scope" value="Bacteria"/>
</dbReference>
<comment type="caution">
    <text evidence="9">The sequence shown here is derived from an EMBL/GenBank/DDBJ whole genome shotgun (WGS) entry which is preliminary data.</text>
</comment>
<dbReference type="InterPro" id="IPR019758">
    <property type="entry name" value="Pept_S26A_signal_pept_1_CS"/>
</dbReference>
<dbReference type="GO" id="GO:0004252">
    <property type="term" value="F:serine-type endopeptidase activity"/>
    <property type="evidence" value="ECO:0007669"/>
    <property type="project" value="InterPro"/>
</dbReference>
<gene>
    <name evidence="9" type="ORF">HRAG_00688</name>
</gene>
<keyword evidence="7" id="KW-1133">Transmembrane helix</keyword>
<feature type="active site" evidence="6">
    <location>
        <position position="38"/>
    </location>
</feature>
<dbReference type="SUPFAM" id="SSF51306">
    <property type="entry name" value="LexA/Signal peptidase"/>
    <property type="match status" value="1"/>
</dbReference>
<dbReference type="GO" id="GO:0016020">
    <property type="term" value="C:membrane"/>
    <property type="evidence" value="ECO:0007669"/>
    <property type="project" value="UniProtKB-SubCell"/>
</dbReference>
<dbReference type="PRINTS" id="PR00727">
    <property type="entry name" value="LEADERPTASE"/>
</dbReference>
<evidence type="ECO:0000313" key="10">
    <source>
        <dbReference type="Proteomes" id="UP000005085"/>
    </source>
</evidence>
<dbReference type="InterPro" id="IPR019533">
    <property type="entry name" value="Peptidase_S26"/>
</dbReference>
<keyword evidence="7" id="KW-0472">Membrane</keyword>
<reference evidence="9 10" key="1">
    <citation type="journal article" date="2014" name="Genome Announc.">
        <title>Draft genome sequences of six enterohepatic helicobacter species isolated from humans and one from rhesus macaques.</title>
        <authorList>
            <person name="Shen Z."/>
            <person name="Sheh A."/>
            <person name="Young S.K."/>
            <person name="Abouelliel A."/>
            <person name="Ward D.V."/>
            <person name="Earl A.M."/>
            <person name="Fox J.G."/>
        </authorList>
    </citation>
    <scope>NUCLEOTIDE SEQUENCE [LARGE SCALE GENOMIC DNA]</scope>
    <source>
        <strain evidence="9 10">ATCC 43879</strain>
    </source>
</reference>
<feature type="active site" evidence="6">
    <location>
        <position position="106"/>
    </location>
</feature>
<feature type="transmembrane region" description="Helical" evidence="7">
    <location>
        <begin position="6"/>
        <end position="29"/>
    </location>
</feature>
<dbReference type="NCBIfam" id="TIGR02227">
    <property type="entry name" value="sigpep_I_bact"/>
    <property type="match status" value="1"/>
</dbReference>
<accession>C3XF42</accession>
<evidence type="ECO:0000256" key="2">
    <source>
        <dbReference type="ARBA" id="ARBA00009370"/>
    </source>
</evidence>
<dbReference type="HOGENOM" id="CLU_028723_1_3_7"/>
<dbReference type="Proteomes" id="UP000005085">
    <property type="component" value="Unassembled WGS sequence"/>
</dbReference>
<evidence type="ECO:0000313" key="9">
    <source>
        <dbReference type="EMBL" id="EEO23631.1"/>
    </source>
</evidence>
<dbReference type="PROSITE" id="PS00761">
    <property type="entry name" value="SPASE_I_3"/>
    <property type="match status" value="1"/>
</dbReference>
<evidence type="ECO:0000256" key="5">
    <source>
        <dbReference type="ARBA" id="ARBA00022801"/>
    </source>
</evidence>
<comment type="catalytic activity">
    <reaction evidence="1 7">
        <text>Cleavage of hydrophobic, N-terminal signal or leader sequences from secreted and periplasmic proteins.</text>
        <dbReference type="EC" id="3.4.21.89"/>
    </reaction>
</comment>
<proteinExistence type="inferred from homology"/>
<evidence type="ECO:0000256" key="1">
    <source>
        <dbReference type="ARBA" id="ARBA00000677"/>
    </source>
</evidence>
<evidence type="ECO:0000256" key="4">
    <source>
        <dbReference type="ARBA" id="ARBA00019232"/>
    </source>
</evidence>
<keyword evidence="7" id="KW-0645">Protease</keyword>
<dbReference type="CDD" id="cd06530">
    <property type="entry name" value="S26_SPase_I"/>
    <property type="match status" value="1"/>
</dbReference>
<dbReference type="EMBL" id="ACDN02000052">
    <property type="protein sequence ID" value="EEO23631.1"/>
    <property type="molecule type" value="Genomic_DNA"/>
</dbReference>
<comment type="similarity">
    <text evidence="2 7">Belongs to the peptidase S26 family.</text>
</comment>
<sequence length="314" mass="36602">MKILRWISNFVSSWTGAIVIVLCLVFFVAQGFIIPSRSMVGSLYEGDMMFVKKYSYGITIPKIPWLEIPILPDFHGNRHLIEGDRPKRGDIVVFNPPGDDKTYYVKRNFAIGGDKVIFAKDGMYLRPFEGDSYIDTHFKDYETKEFLNERYVKEPYAREYVGIHYGEKGGYIEVPYSSEYIGPYLGATVSKTRAFQSYDLMFIRANSGNIGMDMRSENGEEFFYKKIDEDCFFMVGDNRDNSEDSRFWGVVDYSRIVGQPWFTYFSITLTDSIESEASNPINRYKVRWKRMFKGIETLQKDAQKFEGEIRPYNL</sequence>
<dbReference type="OrthoDB" id="9815782at2"/>
<dbReference type="RefSeq" id="WP_005217699.1">
    <property type="nucleotide sequence ID" value="NZ_KI392040.1"/>
</dbReference>
<dbReference type="Gene3D" id="2.10.109.10">
    <property type="entry name" value="Umud Fragment, subunit A"/>
    <property type="match status" value="1"/>
</dbReference>
<evidence type="ECO:0000256" key="7">
    <source>
        <dbReference type="RuleBase" id="RU362042"/>
    </source>
</evidence>
<dbReference type="PANTHER" id="PTHR43390:SF1">
    <property type="entry name" value="CHLOROPLAST PROCESSING PEPTIDASE"/>
    <property type="match status" value="1"/>
</dbReference>
<keyword evidence="7" id="KW-0812">Transmembrane</keyword>
<evidence type="ECO:0000259" key="8">
    <source>
        <dbReference type="Pfam" id="PF10502"/>
    </source>
</evidence>
<dbReference type="Pfam" id="PF10502">
    <property type="entry name" value="Peptidase_S26"/>
    <property type="match status" value="1"/>
</dbReference>
<evidence type="ECO:0000256" key="3">
    <source>
        <dbReference type="ARBA" id="ARBA00013208"/>
    </source>
</evidence>
<dbReference type="GO" id="GO:0006465">
    <property type="term" value="P:signal peptide processing"/>
    <property type="evidence" value="ECO:0007669"/>
    <property type="project" value="InterPro"/>
</dbReference>
<dbReference type="GO" id="GO:0009003">
    <property type="term" value="F:signal peptidase activity"/>
    <property type="evidence" value="ECO:0007669"/>
    <property type="project" value="UniProtKB-EC"/>
</dbReference>
<dbReference type="InterPro" id="IPR036286">
    <property type="entry name" value="LexA/Signal_pep-like_sf"/>
</dbReference>
<keyword evidence="5 7" id="KW-0378">Hydrolase</keyword>
<name>C3XF42_9HELI</name>
<keyword evidence="10" id="KW-1185">Reference proteome</keyword>
<dbReference type="AlphaFoldDB" id="C3XF42"/>
<dbReference type="PANTHER" id="PTHR43390">
    <property type="entry name" value="SIGNAL PEPTIDASE I"/>
    <property type="match status" value="1"/>
</dbReference>
<evidence type="ECO:0000256" key="6">
    <source>
        <dbReference type="PIRSR" id="PIRSR600223-1"/>
    </source>
</evidence>
<protein>
    <recommendedName>
        <fullName evidence="4 7">Signal peptidase I</fullName>
        <ecNumber evidence="3 7">3.4.21.89</ecNumber>
    </recommendedName>
</protein>
<dbReference type="EC" id="3.4.21.89" evidence="3 7"/>
<dbReference type="InterPro" id="IPR000223">
    <property type="entry name" value="Pept_S26A_signal_pept_1"/>
</dbReference>
<comment type="subcellular location">
    <subcellularLocation>
        <location evidence="7">Membrane</location>
        <topology evidence="7">Single-pass type II membrane protein</topology>
    </subcellularLocation>
</comment>
<feature type="domain" description="Peptidase S26" evidence="8">
    <location>
        <begin position="9"/>
        <end position="264"/>
    </location>
</feature>